<reference evidence="3" key="1">
    <citation type="journal article" date="2019" name="Int. J. Syst. Evol. Microbiol.">
        <title>The Global Catalogue of Microorganisms (GCM) 10K type strain sequencing project: providing services to taxonomists for standard genome sequencing and annotation.</title>
        <authorList>
            <consortium name="The Broad Institute Genomics Platform"/>
            <consortium name="The Broad Institute Genome Sequencing Center for Infectious Disease"/>
            <person name="Wu L."/>
            <person name="Ma J."/>
        </authorList>
    </citation>
    <scope>NUCLEOTIDE SEQUENCE [LARGE SCALE GENOMIC DNA]</scope>
    <source>
        <strain evidence="3">NBRC 112299</strain>
    </source>
</reference>
<keyword evidence="1" id="KW-1133">Transmembrane helix</keyword>
<keyword evidence="1" id="KW-0812">Transmembrane</keyword>
<feature type="transmembrane region" description="Helical" evidence="1">
    <location>
        <begin position="40"/>
        <end position="63"/>
    </location>
</feature>
<gene>
    <name evidence="2" type="ORF">GCM10025876_28690</name>
</gene>
<accession>A0ABQ6IFW1</accession>
<proteinExistence type="predicted"/>
<feature type="transmembrane region" description="Helical" evidence="1">
    <location>
        <begin position="70"/>
        <end position="91"/>
    </location>
</feature>
<name>A0ABQ6IFW1_9MICO</name>
<feature type="transmembrane region" description="Helical" evidence="1">
    <location>
        <begin position="12"/>
        <end position="34"/>
    </location>
</feature>
<evidence type="ECO:0008006" key="4">
    <source>
        <dbReference type="Google" id="ProtNLM"/>
    </source>
</evidence>
<protein>
    <recommendedName>
        <fullName evidence="4">ATP synthase protein I</fullName>
    </recommendedName>
</protein>
<sequence>MTEESRTYRRALRVTIIVIVALAVIAVPVGLLVAGGAGLLAAEIGVAVAALAGLTTQIAMLVAHQKPPHLMAAYIGGSWLAKMLIIIVALLVLQGVEGFEKEIFAGFAVAGVLATLAVDFSVIRKARIPYVDGGS</sequence>
<dbReference type="RefSeq" id="WP_284328686.1">
    <property type="nucleotide sequence ID" value="NZ_BSUN01000001.1"/>
</dbReference>
<keyword evidence="1" id="KW-0472">Membrane</keyword>
<evidence type="ECO:0000256" key="1">
    <source>
        <dbReference type="SAM" id="Phobius"/>
    </source>
</evidence>
<dbReference type="Proteomes" id="UP001157125">
    <property type="component" value="Unassembled WGS sequence"/>
</dbReference>
<keyword evidence="3" id="KW-1185">Reference proteome</keyword>
<comment type="caution">
    <text evidence="2">The sequence shown here is derived from an EMBL/GenBank/DDBJ whole genome shotgun (WGS) entry which is preliminary data.</text>
</comment>
<evidence type="ECO:0000313" key="2">
    <source>
        <dbReference type="EMBL" id="GMA36665.1"/>
    </source>
</evidence>
<evidence type="ECO:0000313" key="3">
    <source>
        <dbReference type="Proteomes" id="UP001157125"/>
    </source>
</evidence>
<feature type="transmembrane region" description="Helical" evidence="1">
    <location>
        <begin position="103"/>
        <end position="123"/>
    </location>
</feature>
<organism evidence="2 3">
    <name type="scientific">Demequina litorisediminis</name>
    <dbReference type="NCBI Taxonomy" id="1849022"/>
    <lineage>
        <taxon>Bacteria</taxon>
        <taxon>Bacillati</taxon>
        <taxon>Actinomycetota</taxon>
        <taxon>Actinomycetes</taxon>
        <taxon>Micrococcales</taxon>
        <taxon>Demequinaceae</taxon>
        <taxon>Demequina</taxon>
    </lineage>
</organism>
<dbReference type="EMBL" id="BSUN01000001">
    <property type="protein sequence ID" value="GMA36665.1"/>
    <property type="molecule type" value="Genomic_DNA"/>
</dbReference>